<proteinExistence type="predicted"/>
<gene>
    <name evidence="2" type="ORF">LWC34_24645</name>
</gene>
<feature type="domain" description="PE" evidence="1">
    <location>
        <begin position="33"/>
        <end position="89"/>
    </location>
</feature>
<evidence type="ECO:0000313" key="2">
    <source>
        <dbReference type="EMBL" id="MCE7005996.1"/>
    </source>
</evidence>
<name>A0ABS8ZH67_9PSEU</name>
<dbReference type="InterPro" id="IPR000084">
    <property type="entry name" value="PE-PGRS_N"/>
</dbReference>
<organism evidence="2 3">
    <name type="scientific">Kibdelosporangium philippinense</name>
    <dbReference type="NCBI Taxonomy" id="211113"/>
    <lineage>
        <taxon>Bacteria</taxon>
        <taxon>Bacillati</taxon>
        <taxon>Actinomycetota</taxon>
        <taxon>Actinomycetes</taxon>
        <taxon>Pseudonocardiales</taxon>
        <taxon>Pseudonocardiaceae</taxon>
        <taxon>Kibdelosporangium</taxon>
    </lineage>
</organism>
<accession>A0ABS8ZH67</accession>
<dbReference type="InterPro" id="IPR036689">
    <property type="entry name" value="ESAT-6-like_sf"/>
</dbReference>
<evidence type="ECO:0000313" key="3">
    <source>
        <dbReference type="Proteomes" id="UP001521150"/>
    </source>
</evidence>
<comment type="caution">
    <text evidence="2">The sequence shown here is derived from an EMBL/GenBank/DDBJ whole genome shotgun (WGS) entry which is preliminary data.</text>
</comment>
<dbReference type="SUPFAM" id="SSF140453">
    <property type="entry name" value="EsxAB dimer-like"/>
    <property type="match status" value="1"/>
</dbReference>
<dbReference type="Proteomes" id="UP001521150">
    <property type="component" value="Unassembled WGS sequence"/>
</dbReference>
<dbReference type="RefSeq" id="WP_233727509.1">
    <property type="nucleotide sequence ID" value="NZ_JAJVCN010000002.1"/>
</dbReference>
<sequence length="95" mass="10422">MDGFQFDPQVLPRLHAAFADALAKVDRQIELAKDELPWAGDSVSAYAAERFNAQQSSALQALQAYRGTLDELVTKLAMSAGQYQQTEDATMRSGQ</sequence>
<reference evidence="2 3" key="1">
    <citation type="submission" date="2021-12" db="EMBL/GenBank/DDBJ databases">
        <title>Genome sequence of Kibdelosporangium philippinense ATCC 49844.</title>
        <authorList>
            <person name="Fedorov E.A."/>
            <person name="Omeragic M."/>
            <person name="Shalygina K.F."/>
            <person name="Maclea K.S."/>
        </authorList>
    </citation>
    <scope>NUCLEOTIDE SEQUENCE [LARGE SCALE GENOMIC DNA]</scope>
    <source>
        <strain evidence="2 3">ATCC 49844</strain>
    </source>
</reference>
<protein>
    <submittedName>
        <fullName evidence="2">PE domain-containing protein</fullName>
    </submittedName>
</protein>
<dbReference type="EMBL" id="JAJVCN010000002">
    <property type="protein sequence ID" value="MCE7005996.1"/>
    <property type="molecule type" value="Genomic_DNA"/>
</dbReference>
<keyword evidence="3" id="KW-1185">Reference proteome</keyword>
<dbReference type="Pfam" id="PF00934">
    <property type="entry name" value="PE"/>
    <property type="match status" value="1"/>
</dbReference>
<dbReference type="Gene3D" id="1.10.287.850">
    <property type="entry name" value="HP0062-like domain"/>
    <property type="match status" value="1"/>
</dbReference>
<evidence type="ECO:0000259" key="1">
    <source>
        <dbReference type="Pfam" id="PF00934"/>
    </source>
</evidence>